<dbReference type="EMBL" id="LN856962">
    <property type="protein sequence ID" value="CDP96965.1"/>
    <property type="molecule type" value="Genomic_DNA"/>
</dbReference>
<protein>
    <submittedName>
        <fullName evidence="1">Bm10106</fullName>
    </submittedName>
</protein>
<sequence>MIVDVNEDFLITYMQQKYVDVWEIVVYGDEVCVATGGAGAGNDRPPVCLPVFR</sequence>
<evidence type="ECO:0000313" key="1">
    <source>
        <dbReference type="EMBL" id="CDP96965.1"/>
    </source>
</evidence>
<reference evidence="1" key="1">
    <citation type="journal article" date="2007" name="Science">
        <title>Draft genome of the filarial nematode parasite Brugia malayi.</title>
        <authorList>
            <person name="Ghedin E."/>
            <person name="Wang S."/>
            <person name="Spiro D."/>
            <person name="Caler E."/>
            <person name="Zhao Q."/>
            <person name="Crabtree J."/>
            <person name="Allen J.E."/>
            <person name="Delcher A.L."/>
            <person name="Guiliano D.B."/>
            <person name="Miranda-Saavedra D."/>
            <person name="Angiuoli S.V."/>
            <person name="Creasy T."/>
            <person name="Amedeo P."/>
            <person name="Haas B."/>
            <person name="El-Sayed N.M."/>
            <person name="Wortman J.R."/>
            <person name="Feldblyum T."/>
            <person name="Tallon L."/>
            <person name="Schatz M."/>
            <person name="Shumway M."/>
            <person name="Koo H."/>
            <person name="Salzberg S.L."/>
            <person name="Schobel S."/>
            <person name="Pertea M."/>
            <person name="Pop M."/>
            <person name="White O."/>
            <person name="Barton G.J."/>
            <person name="Carlow C.K."/>
            <person name="Crawford M.J."/>
            <person name="Daub J."/>
            <person name="Dimmic M.W."/>
            <person name="Estes C.F."/>
            <person name="Foster J.M."/>
            <person name="Ganatra M."/>
            <person name="Gregory W.F."/>
            <person name="Johnson N.M."/>
            <person name="Jin J."/>
            <person name="Komuniecki R."/>
            <person name="Korf I."/>
            <person name="Kumar S."/>
            <person name="Laney S."/>
            <person name="Li B.W."/>
            <person name="Li W."/>
            <person name="Lindblom T.H."/>
            <person name="Lustigman S."/>
            <person name="Ma D."/>
            <person name="Maina C.V."/>
            <person name="Martin D.M."/>
            <person name="McCarter J.P."/>
            <person name="McReynolds L."/>
            <person name="Mitreva M."/>
            <person name="Nutman T.B."/>
            <person name="Parkinson J."/>
            <person name="Peregrin-Alvarez J.M."/>
            <person name="Poole C."/>
            <person name="Ren Q."/>
            <person name="Saunders L."/>
            <person name="Sluder A.E."/>
            <person name="Smith K."/>
            <person name="Stanke M."/>
            <person name="Unnasch T.R."/>
            <person name="Ware J."/>
            <person name="Wei A.D."/>
            <person name="Weil G."/>
            <person name="Williams D.J."/>
            <person name="Zhang Y."/>
            <person name="Williams S.A."/>
            <person name="Fraser-Liggett C."/>
            <person name="Slatko B."/>
            <person name="Blaxter M.L."/>
            <person name="Scott A.L."/>
        </authorList>
    </citation>
    <scope>NUCLEOTIDE SEQUENCE</scope>
    <source>
        <strain evidence="1">FR3</strain>
    </source>
</reference>
<gene>
    <name evidence="1" type="primary">Bm10106</name>
    <name evidence="1" type="ORF">BM_Bm10106</name>
</gene>
<name>A0A1I9G2Z1_BRUMA</name>
<organism evidence="1">
    <name type="scientific">Brugia malayi</name>
    <name type="common">Filarial nematode worm</name>
    <dbReference type="NCBI Taxonomy" id="6279"/>
    <lineage>
        <taxon>Eukaryota</taxon>
        <taxon>Metazoa</taxon>
        <taxon>Ecdysozoa</taxon>
        <taxon>Nematoda</taxon>
        <taxon>Chromadorea</taxon>
        <taxon>Rhabditida</taxon>
        <taxon>Spirurina</taxon>
        <taxon>Spiruromorpha</taxon>
        <taxon>Filarioidea</taxon>
        <taxon>Onchocercidae</taxon>
        <taxon>Brugia</taxon>
    </lineage>
</organism>
<reference evidence="1" key="2">
    <citation type="submission" date="2012-12" db="EMBL/GenBank/DDBJ databases">
        <authorList>
            <consortium name="WormBase Consortium"/>
            <person name="Ghedin E."/>
            <person name="Paulini M."/>
        </authorList>
    </citation>
    <scope>NUCLEOTIDE SEQUENCE</scope>
    <source>
        <strain evidence="1">FR3</strain>
    </source>
</reference>
<proteinExistence type="predicted"/>
<accession>A0A1I9G2Z1</accession>
<dbReference type="AlphaFoldDB" id="A0A1I9G2Z1"/>